<gene>
    <name evidence="3" type="ORF">E2C01_040551</name>
</gene>
<proteinExistence type="predicted"/>
<feature type="region of interest" description="Disordered" evidence="1">
    <location>
        <begin position="162"/>
        <end position="197"/>
    </location>
</feature>
<feature type="signal peptide" evidence="2">
    <location>
        <begin position="1"/>
        <end position="21"/>
    </location>
</feature>
<comment type="caution">
    <text evidence="3">The sequence shown here is derived from an EMBL/GenBank/DDBJ whole genome shotgun (WGS) entry which is preliminary data.</text>
</comment>
<evidence type="ECO:0008006" key="5">
    <source>
        <dbReference type="Google" id="ProtNLM"/>
    </source>
</evidence>
<accession>A0A5B7FHR2</accession>
<feature type="chain" id="PRO_5023098344" description="Secreted protein" evidence="2">
    <location>
        <begin position="22"/>
        <end position="215"/>
    </location>
</feature>
<feature type="compositionally biased region" description="Basic and acidic residues" evidence="1">
    <location>
        <begin position="169"/>
        <end position="184"/>
    </location>
</feature>
<reference evidence="3 4" key="1">
    <citation type="submission" date="2019-05" db="EMBL/GenBank/DDBJ databases">
        <title>Another draft genome of Portunus trituberculatus and its Hox gene families provides insights of decapod evolution.</title>
        <authorList>
            <person name="Jeong J.-H."/>
            <person name="Song I."/>
            <person name="Kim S."/>
            <person name="Choi T."/>
            <person name="Kim D."/>
            <person name="Ryu S."/>
            <person name="Kim W."/>
        </authorList>
    </citation>
    <scope>NUCLEOTIDE SEQUENCE [LARGE SCALE GENOMIC DNA]</scope>
    <source>
        <tissue evidence="3">Muscle</tissue>
    </source>
</reference>
<protein>
    <recommendedName>
        <fullName evidence="5">Secreted protein</fullName>
    </recommendedName>
</protein>
<evidence type="ECO:0000256" key="1">
    <source>
        <dbReference type="SAM" id="MobiDB-lite"/>
    </source>
</evidence>
<evidence type="ECO:0000313" key="4">
    <source>
        <dbReference type="Proteomes" id="UP000324222"/>
    </source>
</evidence>
<keyword evidence="2" id="KW-0732">Signal</keyword>
<dbReference type="AlphaFoldDB" id="A0A5B7FHR2"/>
<organism evidence="3 4">
    <name type="scientific">Portunus trituberculatus</name>
    <name type="common">Swimming crab</name>
    <name type="synonym">Neptunus trituberculatus</name>
    <dbReference type="NCBI Taxonomy" id="210409"/>
    <lineage>
        <taxon>Eukaryota</taxon>
        <taxon>Metazoa</taxon>
        <taxon>Ecdysozoa</taxon>
        <taxon>Arthropoda</taxon>
        <taxon>Crustacea</taxon>
        <taxon>Multicrustacea</taxon>
        <taxon>Malacostraca</taxon>
        <taxon>Eumalacostraca</taxon>
        <taxon>Eucarida</taxon>
        <taxon>Decapoda</taxon>
        <taxon>Pleocyemata</taxon>
        <taxon>Brachyura</taxon>
        <taxon>Eubrachyura</taxon>
        <taxon>Portunoidea</taxon>
        <taxon>Portunidae</taxon>
        <taxon>Portuninae</taxon>
        <taxon>Portunus</taxon>
    </lineage>
</organism>
<evidence type="ECO:0000313" key="3">
    <source>
        <dbReference type="EMBL" id="MPC46821.1"/>
    </source>
</evidence>
<evidence type="ECO:0000256" key="2">
    <source>
        <dbReference type="SAM" id="SignalP"/>
    </source>
</evidence>
<keyword evidence="4" id="KW-1185">Reference proteome</keyword>
<name>A0A5B7FHR2_PORTR</name>
<dbReference type="Proteomes" id="UP000324222">
    <property type="component" value="Unassembled WGS sequence"/>
</dbReference>
<dbReference type="EMBL" id="VSRR010007397">
    <property type="protein sequence ID" value="MPC46821.1"/>
    <property type="molecule type" value="Genomic_DNA"/>
</dbReference>
<sequence>MWFTVHRLLSAALLSVLGARGSSLVTIGAVQCLPAFRSWPALVSQPILAALVRAGMGDVQPQRRALRCGVVPFSPQQLTGLGWGLPPPSVLLHAELLVPRPTALPSSPVWWGAAVSGHRCGAVPSSPPERCRLGVDAASNISPGPRHLAVVATHPVPRACSGPGSLCGEEQKDLGSSPEPRDSLETMSVGGLVPRHGDPVCGETGPILLLPSVAR</sequence>